<sequence>MAQIRSGYSMVLRQYQHRLDPSTPDYCPDCGVSPHDCQHLFACSSWPDTQLTPADLWLKPVKVSAFLRLPTTPILDSGGVP</sequence>
<organism evidence="1 2">
    <name type="scientific">Dibothriocephalus latus</name>
    <name type="common">Fish tapeworm</name>
    <name type="synonym">Diphyllobothrium latum</name>
    <dbReference type="NCBI Taxonomy" id="60516"/>
    <lineage>
        <taxon>Eukaryota</taxon>
        <taxon>Metazoa</taxon>
        <taxon>Spiralia</taxon>
        <taxon>Lophotrochozoa</taxon>
        <taxon>Platyhelminthes</taxon>
        <taxon>Cestoda</taxon>
        <taxon>Eucestoda</taxon>
        <taxon>Diphyllobothriidea</taxon>
        <taxon>Diphyllobothriidae</taxon>
        <taxon>Dibothriocephalus</taxon>
    </lineage>
</organism>
<reference evidence="1 2" key="1">
    <citation type="submission" date="2018-11" db="EMBL/GenBank/DDBJ databases">
        <authorList>
            <consortium name="Pathogen Informatics"/>
        </authorList>
    </citation>
    <scope>NUCLEOTIDE SEQUENCE [LARGE SCALE GENOMIC DNA]</scope>
</reference>
<proteinExistence type="predicted"/>
<name>A0A3P7LGP4_DIBLA</name>
<evidence type="ECO:0000313" key="2">
    <source>
        <dbReference type="Proteomes" id="UP000281553"/>
    </source>
</evidence>
<protein>
    <submittedName>
        <fullName evidence="1">Uncharacterized protein</fullName>
    </submittedName>
</protein>
<gene>
    <name evidence="1" type="ORF">DILT_LOCUS11916</name>
</gene>
<dbReference type="AlphaFoldDB" id="A0A3P7LGP4"/>
<keyword evidence="2" id="KW-1185">Reference proteome</keyword>
<accession>A0A3P7LGP4</accession>
<dbReference type="OrthoDB" id="10065625at2759"/>
<evidence type="ECO:0000313" key="1">
    <source>
        <dbReference type="EMBL" id="VDN16085.1"/>
    </source>
</evidence>
<dbReference type="Proteomes" id="UP000281553">
    <property type="component" value="Unassembled WGS sequence"/>
</dbReference>
<dbReference type="EMBL" id="UYRU01064599">
    <property type="protein sequence ID" value="VDN16085.1"/>
    <property type="molecule type" value="Genomic_DNA"/>
</dbReference>